<proteinExistence type="predicted"/>
<sequence length="53" mass="6672">MWVDYDFLFYAIEDDRGFDPEHKVYIMTSYPWCTDEKHLHRKKEMRWDTRVLG</sequence>
<keyword evidence="2" id="KW-1185">Reference proteome</keyword>
<dbReference type="AlphaFoldDB" id="A9EL53"/>
<reference evidence="1 2" key="1">
    <citation type="submission" date="2007-10" db="EMBL/GenBank/DDBJ databases">
        <authorList>
            <person name="Yayanos A."/>
            <person name="Ferriera S."/>
            <person name="Johnson J."/>
            <person name="Kravitz S."/>
            <person name="Halpern A."/>
            <person name="Remington K."/>
            <person name="Beeson K."/>
            <person name="Tran B."/>
            <person name="Rogers Y.-H."/>
            <person name="Friedman R."/>
            <person name="Venter J.C."/>
        </authorList>
    </citation>
    <scope>NUCLEOTIDE SEQUENCE [LARGE SCALE GENOMIC DNA]</scope>
    <source>
        <strain evidence="1 2">KT99</strain>
    </source>
</reference>
<accession>A9EL53</accession>
<evidence type="ECO:0000313" key="2">
    <source>
        <dbReference type="Proteomes" id="UP000005839"/>
    </source>
</evidence>
<dbReference type="Proteomes" id="UP000005839">
    <property type="component" value="Unassembled WGS sequence"/>
</dbReference>
<organism evidence="1 2">
    <name type="scientific">Shewanella benthica KT99</name>
    <dbReference type="NCBI Taxonomy" id="314608"/>
    <lineage>
        <taxon>Bacteria</taxon>
        <taxon>Pseudomonadati</taxon>
        <taxon>Pseudomonadota</taxon>
        <taxon>Gammaproteobacteria</taxon>
        <taxon>Alteromonadales</taxon>
        <taxon>Shewanellaceae</taxon>
        <taxon>Shewanella</taxon>
    </lineage>
</organism>
<comment type="caution">
    <text evidence="1">The sequence shown here is derived from an EMBL/GenBank/DDBJ whole genome shotgun (WGS) entry which is preliminary data.</text>
</comment>
<name>A9EL53_9GAMM</name>
<evidence type="ECO:0000313" key="1">
    <source>
        <dbReference type="EMBL" id="EDP99472.1"/>
    </source>
</evidence>
<gene>
    <name evidence="1" type="ORF">KT99_18135</name>
</gene>
<protein>
    <submittedName>
        <fullName evidence="1">Uncharacterized protein</fullName>
    </submittedName>
</protein>
<dbReference type="EMBL" id="ABIC01000039">
    <property type="protein sequence ID" value="EDP99472.1"/>
    <property type="molecule type" value="Genomic_DNA"/>
</dbReference>